<dbReference type="AlphaFoldDB" id="A0ABD3QPD8"/>
<name>A0ABD3QPD8_9STRA</name>
<keyword evidence="2" id="KW-1185">Reference proteome</keyword>
<dbReference type="Proteomes" id="UP001516023">
    <property type="component" value="Unassembled WGS sequence"/>
</dbReference>
<organism evidence="1 2">
    <name type="scientific">Cyclotella cryptica</name>
    <dbReference type="NCBI Taxonomy" id="29204"/>
    <lineage>
        <taxon>Eukaryota</taxon>
        <taxon>Sar</taxon>
        <taxon>Stramenopiles</taxon>
        <taxon>Ochrophyta</taxon>
        <taxon>Bacillariophyta</taxon>
        <taxon>Coscinodiscophyceae</taxon>
        <taxon>Thalassiosirophycidae</taxon>
        <taxon>Stephanodiscales</taxon>
        <taxon>Stephanodiscaceae</taxon>
        <taxon>Cyclotella</taxon>
    </lineage>
</organism>
<dbReference type="EMBL" id="JABMIG020000024">
    <property type="protein sequence ID" value="KAL3801826.1"/>
    <property type="molecule type" value="Genomic_DNA"/>
</dbReference>
<reference evidence="1 2" key="1">
    <citation type="journal article" date="2020" name="G3 (Bethesda)">
        <title>Improved Reference Genome for Cyclotella cryptica CCMP332, a Model for Cell Wall Morphogenesis, Salinity Adaptation, and Lipid Production in Diatoms (Bacillariophyta).</title>
        <authorList>
            <person name="Roberts W.R."/>
            <person name="Downey K.M."/>
            <person name="Ruck E.C."/>
            <person name="Traller J.C."/>
            <person name="Alverson A.J."/>
        </authorList>
    </citation>
    <scope>NUCLEOTIDE SEQUENCE [LARGE SCALE GENOMIC DNA]</scope>
    <source>
        <strain evidence="1 2">CCMP332</strain>
    </source>
</reference>
<evidence type="ECO:0000313" key="2">
    <source>
        <dbReference type="Proteomes" id="UP001516023"/>
    </source>
</evidence>
<protein>
    <submittedName>
        <fullName evidence="1">Uncharacterized protein</fullName>
    </submittedName>
</protein>
<comment type="caution">
    <text evidence="1">The sequence shown here is derived from an EMBL/GenBank/DDBJ whole genome shotgun (WGS) entry which is preliminary data.</text>
</comment>
<sequence length="100" mass="11055">MPFALEYFGRCGSSKFTLMLKKPSGLREAFRAEFVSVDVNALTLSKTAVLDESREQVSRSEAVINAFGAGDVNAIKLCVPNLAVQMRYLLQSSGTQWFDE</sequence>
<accession>A0ABD3QPD8</accession>
<evidence type="ECO:0000313" key="1">
    <source>
        <dbReference type="EMBL" id="KAL3801826.1"/>
    </source>
</evidence>
<gene>
    <name evidence="1" type="ORF">HJC23_001222</name>
</gene>
<proteinExistence type="predicted"/>